<evidence type="ECO:0000313" key="1">
    <source>
        <dbReference type="EMBL" id="PWA87685.1"/>
    </source>
</evidence>
<sequence length="69" mass="7412">MTQPSSNAVKDDDKVALEYNTNTVKKAKLNSTLVALLDDLVLADVPGKPTLSDVDTLISLELGHMAMLQ</sequence>
<gene>
    <name evidence="1" type="ORF">CTI12_AA100310</name>
    <name evidence="2" type="ORF">CTI12_AA111180</name>
</gene>
<dbReference type="STRING" id="35608.A0A2U1PPM1"/>
<dbReference type="EMBL" id="PKPP01000888">
    <property type="protein sequence ID" value="PWA87685.1"/>
    <property type="molecule type" value="Genomic_DNA"/>
</dbReference>
<dbReference type="AlphaFoldDB" id="A0A2U1PPM1"/>
<dbReference type="Proteomes" id="UP000245207">
    <property type="component" value="Unassembled WGS sequence"/>
</dbReference>
<name>A0A2U1PPM1_ARTAN</name>
<reference evidence="1 3" key="1">
    <citation type="journal article" date="2018" name="Mol. Plant">
        <title>The genome of Artemisia annua provides insight into the evolution of Asteraceae family and artemisinin biosynthesis.</title>
        <authorList>
            <person name="Shen Q."/>
            <person name="Zhang L."/>
            <person name="Liao Z."/>
            <person name="Wang S."/>
            <person name="Yan T."/>
            <person name="Shi P."/>
            <person name="Liu M."/>
            <person name="Fu X."/>
            <person name="Pan Q."/>
            <person name="Wang Y."/>
            <person name="Lv Z."/>
            <person name="Lu X."/>
            <person name="Zhang F."/>
            <person name="Jiang W."/>
            <person name="Ma Y."/>
            <person name="Chen M."/>
            <person name="Hao X."/>
            <person name="Li L."/>
            <person name="Tang Y."/>
            <person name="Lv G."/>
            <person name="Zhou Y."/>
            <person name="Sun X."/>
            <person name="Brodelius P.E."/>
            <person name="Rose J.K.C."/>
            <person name="Tang K."/>
        </authorList>
    </citation>
    <scope>NUCLEOTIDE SEQUENCE [LARGE SCALE GENOMIC DNA]</scope>
    <source>
        <strain evidence="3">cv. Huhao1</strain>
        <tissue evidence="1">Leaf</tissue>
    </source>
</reference>
<evidence type="ECO:0000313" key="2">
    <source>
        <dbReference type="EMBL" id="PWA89550.1"/>
    </source>
</evidence>
<protein>
    <submittedName>
        <fullName evidence="1">Uncharacterized protein</fullName>
    </submittedName>
</protein>
<evidence type="ECO:0000313" key="3">
    <source>
        <dbReference type="Proteomes" id="UP000245207"/>
    </source>
</evidence>
<dbReference type="EMBL" id="PKPP01000707">
    <property type="protein sequence ID" value="PWA89550.1"/>
    <property type="molecule type" value="Genomic_DNA"/>
</dbReference>
<comment type="caution">
    <text evidence="1">The sequence shown here is derived from an EMBL/GenBank/DDBJ whole genome shotgun (WGS) entry which is preliminary data.</text>
</comment>
<accession>A0A2U1PPM1</accession>
<organism evidence="1 3">
    <name type="scientific">Artemisia annua</name>
    <name type="common">Sweet wormwood</name>
    <dbReference type="NCBI Taxonomy" id="35608"/>
    <lineage>
        <taxon>Eukaryota</taxon>
        <taxon>Viridiplantae</taxon>
        <taxon>Streptophyta</taxon>
        <taxon>Embryophyta</taxon>
        <taxon>Tracheophyta</taxon>
        <taxon>Spermatophyta</taxon>
        <taxon>Magnoliopsida</taxon>
        <taxon>eudicotyledons</taxon>
        <taxon>Gunneridae</taxon>
        <taxon>Pentapetalae</taxon>
        <taxon>asterids</taxon>
        <taxon>campanulids</taxon>
        <taxon>Asterales</taxon>
        <taxon>Asteraceae</taxon>
        <taxon>Asteroideae</taxon>
        <taxon>Anthemideae</taxon>
        <taxon>Artemisiinae</taxon>
        <taxon>Artemisia</taxon>
    </lineage>
</organism>
<keyword evidence="3" id="KW-1185">Reference proteome</keyword>
<dbReference type="OrthoDB" id="72819at2759"/>
<proteinExistence type="predicted"/>